<protein>
    <submittedName>
        <fullName evidence="2">Uncharacterized protein</fullName>
    </submittedName>
</protein>
<gene>
    <name evidence="2" type="ORF">M427DRAFT_49966</name>
</gene>
<evidence type="ECO:0000313" key="3">
    <source>
        <dbReference type="Proteomes" id="UP000070544"/>
    </source>
</evidence>
<organism evidence="2 3">
    <name type="scientific">Gonapodya prolifera (strain JEL478)</name>
    <name type="common">Monoblepharis prolifera</name>
    <dbReference type="NCBI Taxonomy" id="1344416"/>
    <lineage>
        <taxon>Eukaryota</taxon>
        <taxon>Fungi</taxon>
        <taxon>Fungi incertae sedis</taxon>
        <taxon>Chytridiomycota</taxon>
        <taxon>Chytridiomycota incertae sedis</taxon>
        <taxon>Monoblepharidomycetes</taxon>
        <taxon>Monoblepharidales</taxon>
        <taxon>Gonapodyaceae</taxon>
        <taxon>Gonapodya</taxon>
    </lineage>
</organism>
<accession>A0A138ZXC0</accession>
<feature type="compositionally biased region" description="Basic and acidic residues" evidence="1">
    <location>
        <begin position="182"/>
        <end position="191"/>
    </location>
</feature>
<feature type="compositionally biased region" description="Acidic residues" evidence="1">
    <location>
        <begin position="270"/>
        <end position="284"/>
    </location>
</feature>
<dbReference type="EMBL" id="KQ965888">
    <property type="protein sequence ID" value="KXS09104.1"/>
    <property type="molecule type" value="Genomic_DNA"/>
</dbReference>
<evidence type="ECO:0000256" key="1">
    <source>
        <dbReference type="SAM" id="MobiDB-lite"/>
    </source>
</evidence>
<feature type="region of interest" description="Disordered" evidence="1">
    <location>
        <begin position="174"/>
        <end position="284"/>
    </location>
</feature>
<evidence type="ECO:0000313" key="2">
    <source>
        <dbReference type="EMBL" id="KXS09104.1"/>
    </source>
</evidence>
<sequence length="284" mass="31613">MSSVNASTSSTNSKSMVTSTNIKAFIQQYEADGKAIKTKRLKDARARIALIQSESKADLCRIALLKQMVMAALSAKTASLTREERKQKEVKKVKRCEWEPPLKFKDTPEAKTLMEHFNLTSPMTVRTARDLIKAHFLKSVLGAPQHNVTKDVAGYLFLNLNAYVKELFVAPPPVDKKKRKHETLMDEDQTKGSDSGTTGKQLAEEDGEEDKEAEANGVERVVEKVSKPKKKKVAAGASGNTIEEKPRKKAWKDNKGSPKKKKGTPKAPEPEVESVEMEMDKDEE</sequence>
<dbReference type="Proteomes" id="UP000070544">
    <property type="component" value="Unassembled WGS sequence"/>
</dbReference>
<name>A0A138ZXC0_GONPJ</name>
<proteinExistence type="predicted"/>
<feature type="compositionally biased region" description="Basic and acidic residues" evidence="1">
    <location>
        <begin position="242"/>
        <end position="256"/>
    </location>
</feature>
<reference evidence="2 3" key="1">
    <citation type="journal article" date="2015" name="Genome Biol. Evol.">
        <title>Phylogenomic analyses indicate that early fungi evolved digesting cell walls of algal ancestors of land plants.</title>
        <authorList>
            <person name="Chang Y."/>
            <person name="Wang S."/>
            <person name="Sekimoto S."/>
            <person name="Aerts A.L."/>
            <person name="Choi C."/>
            <person name="Clum A."/>
            <person name="LaButti K.M."/>
            <person name="Lindquist E.A."/>
            <person name="Yee Ngan C."/>
            <person name="Ohm R.A."/>
            <person name="Salamov A.A."/>
            <person name="Grigoriev I.V."/>
            <person name="Spatafora J.W."/>
            <person name="Berbee M.L."/>
        </authorList>
    </citation>
    <scope>NUCLEOTIDE SEQUENCE [LARGE SCALE GENOMIC DNA]</scope>
    <source>
        <strain evidence="2 3">JEL478</strain>
    </source>
</reference>
<dbReference type="AlphaFoldDB" id="A0A138ZXC0"/>
<keyword evidence="3" id="KW-1185">Reference proteome</keyword>